<sequence length="317" mass="33318">MTSSRNSGFQRKSGRKGRHTGESAESGAARPKKAYGSRQHGATSRPKSPKSRHKGDSPSADKRPRRAGASREGGAGWIWGTHAALAALSNPRRTIHEVLITEGAAGRIRLPQGTPPPTVVIPSVLNKLVGADTAHQGIAVKAAPLEWPNLELLADSDFEETNGNGLILVLDQITDPHNVGAMLRLCSAFGVTALVMQTRKAPPLSGALAKVAVGCLETVPVCLETNISNTLQNLQRIGWIVTGLAGETELSLSKALSGGGRHVIVMGAEGPGLRDRVRKNCDQLAKIPMLSSNVPGQAESLNVATAAGIALYEARRD</sequence>
<dbReference type="PANTHER" id="PTHR46429:SF1">
    <property type="entry name" value="23S RRNA (GUANOSINE-2'-O-)-METHYLTRANSFERASE RLMB"/>
    <property type="match status" value="1"/>
</dbReference>
<feature type="compositionally biased region" description="Polar residues" evidence="3">
    <location>
        <begin position="1"/>
        <end position="10"/>
    </location>
</feature>
<evidence type="ECO:0000256" key="1">
    <source>
        <dbReference type="ARBA" id="ARBA00022603"/>
    </source>
</evidence>
<reference evidence="5 6" key="1">
    <citation type="submission" date="2018-10" db="EMBL/GenBank/DDBJ databases">
        <title>Genomic Encyclopedia of Type Strains, Phase IV (KMG-IV): sequencing the most valuable type-strain genomes for metagenomic binning, comparative biology and taxonomic classification.</title>
        <authorList>
            <person name="Goeker M."/>
        </authorList>
    </citation>
    <scope>NUCLEOTIDE SEQUENCE [LARGE SCALE GENOMIC DNA]</scope>
    <source>
        <strain evidence="5 6">DSM 22008</strain>
    </source>
</reference>
<dbReference type="SUPFAM" id="SSF55315">
    <property type="entry name" value="L30e-like"/>
    <property type="match status" value="1"/>
</dbReference>
<dbReference type="Gene3D" id="3.30.1330.30">
    <property type="match status" value="1"/>
</dbReference>
<dbReference type="InParanoid" id="A0A420WCV6"/>
<dbReference type="FunCoup" id="A0A420WCV6">
    <property type="interactions" value="454"/>
</dbReference>
<feature type="domain" description="RNA 2-O ribose methyltransferase substrate binding" evidence="4">
    <location>
        <begin position="77"/>
        <end position="148"/>
    </location>
</feature>
<dbReference type="AlphaFoldDB" id="A0A420WCV6"/>
<dbReference type="InterPro" id="IPR029028">
    <property type="entry name" value="Alpha/beta_knot_MTases"/>
</dbReference>
<dbReference type="InterPro" id="IPR004441">
    <property type="entry name" value="rRNA_MeTrfase_TrmH"/>
</dbReference>
<dbReference type="InterPro" id="IPR001537">
    <property type="entry name" value="SpoU_MeTrfase"/>
</dbReference>
<keyword evidence="2 5" id="KW-0808">Transferase</keyword>
<evidence type="ECO:0000256" key="2">
    <source>
        <dbReference type="ARBA" id="ARBA00022679"/>
    </source>
</evidence>
<evidence type="ECO:0000259" key="4">
    <source>
        <dbReference type="SMART" id="SM00967"/>
    </source>
</evidence>
<dbReference type="GO" id="GO:0008173">
    <property type="term" value="F:RNA methyltransferase activity"/>
    <property type="evidence" value="ECO:0007669"/>
    <property type="project" value="InterPro"/>
</dbReference>
<dbReference type="CDD" id="cd18103">
    <property type="entry name" value="SpoU-like_RlmB"/>
    <property type="match status" value="1"/>
</dbReference>
<dbReference type="GO" id="GO:0006396">
    <property type="term" value="P:RNA processing"/>
    <property type="evidence" value="ECO:0007669"/>
    <property type="project" value="InterPro"/>
</dbReference>
<dbReference type="InterPro" id="IPR013123">
    <property type="entry name" value="SpoU_subst-bd"/>
</dbReference>
<gene>
    <name evidence="5" type="ORF">DES40_1586</name>
</gene>
<proteinExistence type="predicted"/>
<keyword evidence="1 5" id="KW-0489">Methyltransferase</keyword>
<dbReference type="Gene3D" id="3.40.1280.10">
    <property type="match status" value="1"/>
</dbReference>
<keyword evidence="6" id="KW-1185">Reference proteome</keyword>
<dbReference type="InterPro" id="IPR029026">
    <property type="entry name" value="tRNA_m1G_MTases_N"/>
</dbReference>
<protein>
    <submittedName>
        <fullName evidence="5">23S rRNA (Guanosine2251-2'-O)-methyltransferase</fullName>
    </submittedName>
</protein>
<dbReference type="InterPro" id="IPR029064">
    <property type="entry name" value="Ribosomal_eL30-like_sf"/>
</dbReference>
<name>A0A420WCV6_9PROT</name>
<dbReference type="GO" id="GO:0005829">
    <property type="term" value="C:cytosol"/>
    <property type="evidence" value="ECO:0007669"/>
    <property type="project" value="TreeGrafter"/>
</dbReference>
<dbReference type="SMART" id="SM00967">
    <property type="entry name" value="SpoU_sub_bind"/>
    <property type="match status" value="1"/>
</dbReference>
<evidence type="ECO:0000313" key="6">
    <source>
        <dbReference type="Proteomes" id="UP000282211"/>
    </source>
</evidence>
<dbReference type="EMBL" id="RBII01000002">
    <property type="protein sequence ID" value="RKQ68813.1"/>
    <property type="molecule type" value="Genomic_DNA"/>
</dbReference>
<dbReference type="Pfam" id="PF00588">
    <property type="entry name" value="SpoU_methylase"/>
    <property type="match status" value="1"/>
</dbReference>
<feature type="region of interest" description="Disordered" evidence="3">
    <location>
        <begin position="1"/>
        <end position="74"/>
    </location>
</feature>
<evidence type="ECO:0000256" key="3">
    <source>
        <dbReference type="SAM" id="MobiDB-lite"/>
    </source>
</evidence>
<comment type="caution">
    <text evidence="5">The sequence shown here is derived from an EMBL/GenBank/DDBJ whole genome shotgun (WGS) entry which is preliminary data.</text>
</comment>
<dbReference type="SUPFAM" id="SSF75217">
    <property type="entry name" value="alpha/beta knot"/>
    <property type="match status" value="1"/>
</dbReference>
<dbReference type="Proteomes" id="UP000282211">
    <property type="component" value="Unassembled WGS sequence"/>
</dbReference>
<dbReference type="OrthoDB" id="9785673at2"/>
<evidence type="ECO:0000313" key="5">
    <source>
        <dbReference type="EMBL" id="RKQ68813.1"/>
    </source>
</evidence>
<dbReference type="PANTHER" id="PTHR46429">
    <property type="entry name" value="23S RRNA (GUANOSINE-2'-O-)-METHYLTRANSFERASE RLMB"/>
    <property type="match status" value="1"/>
</dbReference>
<dbReference type="GO" id="GO:0003723">
    <property type="term" value="F:RNA binding"/>
    <property type="evidence" value="ECO:0007669"/>
    <property type="project" value="InterPro"/>
</dbReference>
<dbReference type="RefSeq" id="WP_121100539.1">
    <property type="nucleotide sequence ID" value="NZ_RBII01000002.1"/>
</dbReference>
<dbReference type="Pfam" id="PF08032">
    <property type="entry name" value="SpoU_sub_bind"/>
    <property type="match status" value="1"/>
</dbReference>
<organism evidence="5 6">
    <name type="scientific">Litorimonas taeanensis</name>
    <dbReference type="NCBI Taxonomy" id="568099"/>
    <lineage>
        <taxon>Bacteria</taxon>
        <taxon>Pseudomonadati</taxon>
        <taxon>Pseudomonadota</taxon>
        <taxon>Alphaproteobacteria</taxon>
        <taxon>Maricaulales</taxon>
        <taxon>Robiginitomaculaceae</taxon>
    </lineage>
</organism>
<accession>A0A420WCV6</accession>
<dbReference type="GO" id="GO:0032259">
    <property type="term" value="P:methylation"/>
    <property type="evidence" value="ECO:0007669"/>
    <property type="project" value="UniProtKB-KW"/>
</dbReference>